<gene>
    <name evidence="1" type="ORF">H9J30_08830</name>
</gene>
<evidence type="ECO:0000313" key="1">
    <source>
        <dbReference type="EMBL" id="MCG9964015.1"/>
    </source>
</evidence>
<proteinExistence type="predicted"/>
<sequence>MKTKLFDQMCKKIIEGKHDTVLSAAGAKATLKNVENIAETIRAQFGQDMVESVLSYKEVKRALEQCIDYVENSKTSVTDEDHTIYYDFIASKLARAEDLIETDEELKELNL</sequence>
<protein>
    <recommendedName>
        <fullName evidence="3">Orphan protein</fullName>
    </recommendedName>
</protein>
<comment type="caution">
    <text evidence="1">The sequence shown here is derived from an EMBL/GenBank/DDBJ whole genome shotgun (WGS) entry which is preliminary data.</text>
</comment>
<accession>A0ABS9QUI0</accession>
<keyword evidence="2" id="KW-1185">Reference proteome</keyword>
<dbReference type="RefSeq" id="WP_240130683.1">
    <property type="nucleotide sequence ID" value="NZ_JACSDI010000004.1"/>
</dbReference>
<reference evidence="1 2" key="1">
    <citation type="submission" date="2020-08" db="EMBL/GenBank/DDBJ databases">
        <title>Whole genome sequence of Shewanella sp strain PS-2.</title>
        <authorList>
            <person name="Das S.K."/>
        </authorList>
    </citation>
    <scope>NUCLEOTIDE SEQUENCE [LARGE SCALE GENOMIC DNA]</scope>
    <source>
        <strain evidence="1 2">PS-2</strain>
    </source>
</reference>
<dbReference type="Proteomes" id="UP000829384">
    <property type="component" value="Unassembled WGS sequence"/>
</dbReference>
<name>A0ABS9QUI0_9GAMM</name>
<evidence type="ECO:0000313" key="2">
    <source>
        <dbReference type="Proteomes" id="UP000829384"/>
    </source>
</evidence>
<organism evidence="1 2">
    <name type="scientific">Shewanella cutis</name>
    <dbReference type="NCBI Taxonomy" id="2766780"/>
    <lineage>
        <taxon>Bacteria</taxon>
        <taxon>Pseudomonadati</taxon>
        <taxon>Pseudomonadota</taxon>
        <taxon>Gammaproteobacteria</taxon>
        <taxon>Alteromonadales</taxon>
        <taxon>Shewanellaceae</taxon>
        <taxon>Shewanella</taxon>
    </lineage>
</organism>
<dbReference type="EMBL" id="JACSDI010000004">
    <property type="protein sequence ID" value="MCG9964015.1"/>
    <property type="molecule type" value="Genomic_DNA"/>
</dbReference>
<evidence type="ECO:0008006" key="3">
    <source>
        <dbReference type="Google" id="ProtNLM"/>
    </source>
</evidence>